<dbReference type="EMBL" id="JOJR01000657">
    <property type="protein sequence ID" value="RCN35484.1"/>
    <property type="molecule type" value="Genomic_DNA"/>
</dbReference>
<protein>
    <submittedName>
        <fullName evidence="2">Uncharacterized protein</fullName>
    </submittedName>
</protein>
<dbReference type="Pfam" id="PF03564">
    <property type="entry name" value="DUF1759"/>
    <property type="match status" value="1"/>
</dbReference>
<dbReference type="InterPro" id="IPR005312">
    <property type="entry name" value="DUF1759"/>
</dbReference>
<dbReference type="Proteomes" id="UP000252519">
    <property type="component" value="Unassembled WGS sequence"/>
</dbReference>
<evidence type="ECO:0000313" key="2">
    <source>
        <dbReference type="EMBL" id="RCN35484.1"/>
    </source>
</evidence>
<evidence type="ECO:0000256" key="1">
    <source>
        <dbReference type="SAM" id="MobiDB-lite"/>
    </source>
</evidence>
<feature type="region of interest" description="Disordered" evidence="1">
    <location>
        <begin position="70"/>
        <end position="97"/>
    </location>
</feature>
<comment type="caution">
    <text evidence="2">The sequence shown here is derived from an EMBL/GenBank/DDBJ whole genome shotgun (WGS) entry which is preliminary data.</text>
</comment>
<proteinExistence type="predicted"/>
<keyword evidence="3" id="KW-1185">Reference proteome</keyword>
<sequence length="272" mass="31351">MSVKSKTEQKDMIAEIEELERESQYSKIMKDATSFACIIESQIADTKINLQKVQVKLKLFIQHSFQRENSHDTEVGESSTTSNEVIETSSSTNKKPRTVKPPSITLIKFYGNQEEFPEFWDIFESLMHENDELPSIEKIVLLKESLKGSAICGIKPVPSNHNWMVDTITKRFGYKPTIWSKIVQKLFELKSAGSRAESCQQCFDTIKTSVNQMVPAGYDIRDTCDPMWKETVLKKFPHKFVKDILVNNQETETMNVDDLLETLEREIKLKRT</sequence>
<accession>A0A368FTD2</accession>
<gene>
    <name evidence="2" type="ORF">ANCCAN_18647</name>
</gene>
<dbReference type="OrthoDB" id="5862292at2759"/>
<organism evidence="2 3">
    <name type="scientific">Ancylostoma caninum</name>
    <name type="common">Dog hookworm</name>
    <dbReference type="NCBI Taxonomy" id="29170"/>
    <lineage>
        <taxon>Eukaryota</taxon>
        <taxon>Metazoa</taxon>
        <taxon>Ecdysozoa</taxon>
        <taxon>Nematoda</taxon>
        <taxon>Chromadorea</taxon>
        <taxon>Rhabditida</taxon>
        <taxon>Rhabditina</taxon>
        <taxon>Rhabditomorpha</taxon>
        <taxon>Strongyloidea</taxon>
        <taxon>Ancylostomatidae</taxon>
        <taxon>Ancylostomatinae</taxon>
        <taxon>Ancylostoma</taxon>
    </lineage>
</organism>
<evidence type="ECO:0000313" key="3">
    <source>
        <dbReference type="Proteomes" id="UP000252519"/>
    </source>
</evidence>
<dbReference type="PANTHER" id="PTHR22954:SF3">
    <property type="entry name" value="PROTEIN CBG08539"/>
    <property type="match status" value="1"/>
</dbReference>
<dbReference type="PANTHER" id="PTHR22954">
    <property type="entry name" value="RETROVIRAL PROTEASE-RELATED"/>
    <property type="match status" value="1"/>
</dbReference>
<feature type="compositionally biased region" description="Polar residues" evidence="1">
    <location>
        <begin position="76"/>
        <end position="93"/>
    </location>
</feature>
<dbReference type="STRING" id="29170.A0A368FTD2"/>
<name>A0A368FTD2_ANCCA</name>
<dbReference type="AlphaFoldDB" id="A0A368FTD2"/>
<reference evidence="2 3" key="1">
    <citation type="submission" date="2014-10" db="EMBL/GenBank/DDBJ databases">
        <title>Draft genome of the hookworm Ancylostoma caninum.</title>
        <authorList>
            <person name="Mitreva M."/>
        </authorList>
    </citation>
    <scope>NUCLEOTIDE SEQUENCE [LARGE SCALE GENOMIC DNA]</scope>
    <source>
        <strain evidence="2 3">Baltimore</strain>
    </source>
</reference>